<dbReference type="EC" id="2.7.13.3" evidence="2"/>
<evidence type="ECO:0000256" key="7">
    <source>
        <dbReference type="SAM" id="Coils"/>
    </source>
</evidence>
<dbReference type="InterPro" id="IPR003661">
    <property type="entry name" value="HisK_dim/P_dom"/>
</dbReference>
<evidence type="ECO:0000256" key="2">
    <source>
        <dbReference type="ARBA" id="ARBA00012438"/>
    </source>
</evidence>
<feature type="chain" id="PRO_5010288803" description="histidine kinase" evidence="9">
    <location>
        <begin position="27"/>
        <end position="797"/>
    </location>
</feature>
<protein>
    <recommendedName>
        <fullName evidence="2">histidine kinase</fullName>
        <ecNumber evidence="2">2.7.13.3</ecNumber>
    </recommendedName>
</protein>
<dbReference type="Pfam" id="PF00512">
    <property type="entry name" value="HisKA"/>
    <property type="match status" value="1"/>
</dbReference>
<dbReference type="PANTHER" id="PTHR43711">
    <property type="entry name" value="TWO-COMPONENT HISTIDINE KINASE"/>
    <property type="match status" value="1"/>
</dbReference>
<accession>A0A1G8H5Y4</accession>
<evidence type="ECO:0000256" key="3">
    <source>
        <dbReference type="ARBA" id="ARBA00022553"/>
    </source>
</evidence>
<dbReference type="Gene3D" id="3.40.190.10">
    <property type="entry name" value="Periplasmic binding protein-like II"/>
    <property type="match status" value="2"/>
</dbReference>
<dbReference type="InterPro" id="IPR004358">
    <property type="entry name" value="Sig_transdc_His_kin-like_C"/>
</dbReference>
<evidence type="ECO:0000256" key="4">
    <source>
        <dbReference type="ARBA" id="ARBA00022679"/>
    </source>
</evidence>
<feature type="domain" description="Histidine kinase" evidence="10">
    <location>
        <begin position="579"/>
        <end position="790"/>
    </location>
</feature>
<dbReference type="CDD" id="cd00082">
    <property type="entry name" value="HisKA"/>
    <property type="match status" value="1"/>
</dbReference>
<dbReference type="CDD" id="cd13704">
    <property type="entry name" value="PBP2_HisK"/>
    <property type="match status" value="1"/>
</dbReference>
<organism evidence="12 13">
    <name type="scientific">Bacteroides ovatus</name>
    <dbReference type="NCBI Taxonomy" id="28116"/>
    <lineage>
        <taxon>Bacteria</taxon>
        <taxon>Pseudomonadati</taxon>
        <taxon>Bacteroidota</taxon>
        <taxon>Bacteroidia</taxon>
        <taxon>Bacteroidales</taxon>
        <taxon>Bacteroidaceae</taxon>
        <taxon>Bacteroides</taxon>
    </lineage>
</organism>
<dbReference type="InterPro" id="IPR005467">
    <property type="entry name" value="His_kinase_dom"/>
</dbReference>
<keyword evidence="3" id="KW-0597">Phosphoprotein</keyword>
<evidence type="ECO:0000256" key="5">
    <source>
        <dbReference type="ARBA" id="ARBA00022777"/>
    </source>
</evidence>
<keyword evidence="9" id="KW-0732">Signal</keyword>
<dbReference type="InterPro" id="IPR036890">
    <property type="entry name" value="HATPase_C_sf"/>
</dbReference>
<keyword evidence="6" id="KW-0902">Two-component regulatory system</keyword>
<dbReference type="GO" id="GO:0000155">
    <property type="term" value="F:phosphorelay sensor kinase activity"/>
    <property type="evidence" value="ECO:0007669"/>
    <property type="project" value="InterPro"/>
</dbReference>
<proteinExistence type="predicted"/>
<comment type="catalytic activity">
    <reaction evidence="1">
        <text>ATP + protein L-histidine = ADP + protein N-phospho-L-histidine.</text>
        <dbReference type="EC" id="2.7.13.3"/>
    </reaction>
</comment>
<dbReference type="InterPro" id="IPR050736">
    <property type="entry name" value="Sensor_HK_Regulatory"/>
</dbReference>
<dbReference type="PRINTS" id="PR00344">
    <property type="entry name" value="BCTRLSENSOR"/>
</dbReference>
<evidence type="ECO:0000313" key="13">
    <source>
        <dbReference type="Proteomes" id="UP000181870"/>
    </source>
</evidence>
<feature type="signal peptide" evidence="9">
    <location>
        <begin position="1"/>
        <end position="26"/>
    </location>
</feature>
<dbReference type="RefSeq" id="WP_074637650.1">
    <property type="nucleotide sequence ID" value="NZ_FNDO01000022.1"/>
</dbReference>
<dbReference type="SUPFAM" id="SSF53850">
    <property type="entry name" value="Periplasmic binding protein-like II"/>
    <property type="match status" value="1"/>
</dbReference>
<dbReference type="PANTHER" id="PTHR43711:SF31">
    <property type="entry name" value="HISTIDINE KINASE"/>
    <property type="match status" value="1"/>
</dbReference>
<evidence type="ECO:0000259" key="11">
    <source>
        <dbReference type="PROSITE" id="PS50113"/>
    </source>
</evidence>
<name>A0A1G8H5Y4_BACOV</name>
<keyword evidence="8" id="KW-1133">Transmembrane helix</keyword>
<evidence type="ECO:0000259" key="10">
    <source>
        <dbReference type="PROSITE" id="PS50109"/>
    </source>
</evidence>
<dbReference type="SMART" id="SM00388">
    <property type="entry name" value="HisKA"/>
    <property type="match status" value="1"/>
</dbReference>
<dbReference type="Gene3D" id="3.30.450.20">
    <property type="entry name" value="PAS domain"/>
    <property type="match status" value="1"/>
</dbReference>
<keyword evidence="8" id="KW-0812">Transmembrane</keyword>
<dbReference type="AlphaFoldDB" id="A0A1G8H5Y4"/>
<dbReference type="SMART" id="SM00387">
    <property type="entry name" value="HATPase_c"/>
    <property type="match status" value="1"/>
</dbReference>
<evidence type="ECO:0000256" key="6">
    <source>
        <dbReference type="ARBA" id="ARBA00023012"/>
    </source>
</evidence>
<dbReference type="Gene3D" id="1.10.287.130">
    <property type="match status" value="1"/>
</dbReference>
<dbReference type="PROSITE" id="PS50113">
    <property type="entry name" value="PAC"/>
    <property type="match status" value="1"/>
</dbReference>
<gene>
    <name evidence="12" type="ORF">SAMN05192582_10222</name>
</gene>
<sequence>MIMQYITFITYNIGFLLLCITPNVFSATSANTENTETTSLQRKIIIKGDRLFPPYEFINDHGEPDGFNVELIRAIMKEVGISYELSLEYWPEVLEEFQKRKVDLITGIMYSNRRAQHFKFGAIHSFIYQNTVFRKGSLPISRLKELEGLQVVVQRGDITQEKLEEEMPHLHLVVVSDMNEGLRLVSEGKYDVAICNQEIAQSIIYKQGFSNLDMSELNLPPDEFCFASNNDSLLTVVDNAFYRLQKNGEYDRIFNKWFSISAQKGISQWLYLSLGILILTVLISYLFIILLRRQVKKANNELKQENQKLSLAIKGSNIAFWEYNNQSKVFKAYNDPINDYNENHILTLEDYHQCFEDTNPMTIKPYIELMQEGHEQSYSLDVKVKTQNDTDWHYCTITGTPFEKDPLTGRVIKYVGFRQDNTETIKLNREMDEYMRKMRYVLYHSNILIWDYTIATQTIKLDYGDESLQKTISTERFLKERIIPAKQEEVKQFLNSLNEGLKENFSEQWELLPLQGSKESEIRYAIINGMAIRDASGKIIAYSGLRKDVTDLIRTQHRLEYETERALQSDKLKSAFLANMSHEIRTPLNAIVGFSGLLQEEVEPKARAEYIQIINANNELLLNLINDILDLSRIESGEVTQYREDFDLATYFASLTASLQQRSKNPEVQFIIDNPYIKCEVHLDRNRLAQICTNFTTNSIKHTQKGFIKIGYVYIDGGIRLYTKDTGDGIPTEKQHLVFQRFEKLNPFVQGTGLGLSICKAIVDACGGKIGFISQDGEGSEFWAWFPCEAEIQKREI</sequence>
<dbReference type="Pfam" id="PF02518">
    <property type="entry name" value="HATPase_c"/>
    <property type="match status" value="1"/>
</dbReference>
<evidence type="ECO:0000313" key="12">
    <source>
        <dbReference type="EMBL" id="SDI01931.1"/>
    </source>
</evidence>
<keyword evidence="8" id="KW-0472">Membrane</keyword>
<evidence type="ECO:0000256" key="1">
    <source>
        <dbReference type="ARBA" id="ARBA00000085"/>
    </source>
</evidence>
<evidence type="ECO:0000256" key="9">
    <source>
        <dbReference type="SAM" id="SignalP"/>
    </source>
</evidence>
<dbReference type="InterPro" id="IPR000700">
    <property type="entry name" value="PAS-assoc_C"/>
</dbReference>
<dbReference type="Gene3D" id="3.30.565.10">
    <property type="entry name" value="Histidine kinase-like ATPase, C-terminal domain"/>
    <property type="match status" value="1"/>
</dbReference>
<dbReference type="Proteomes" id="UP000181870">
    <property type="component" value="Unassembled WGS sequence"/>
</dbReference>
<keyword evidence="4" id="KW-0808">Transferase</keyword>
<dbReference type="Pfam" id="PF00497">
    <property type="entry name" value="SBP_bac_3"/>
    <property type="match status" value="1"/>
</dbReference>
<keyword evidence="7" id="KW-0175">Coiled coil</keyword>
<dbReference type="SUPFAM" id="SSF55874">
    <property type="entry name" value="ATPase domain of HSP90 chaperone/DNA topoisomerase II/histidine kinase"/>
    <property type="match status" value="1"/>
</dbReference>
<keyword evidence="5 12" id="KW-0418">Kinase</keyword>
<feature type="coiled-coil region" evidence="7">
    <location>
        <begin position="288"/>
        <end position="315"/>
    </location>
</feature>
<feature type="transmembrane region" description="Helical" evidence="8">
    <location>
        <begin position="269"/>
        <end position="291"/>
    </location>
</feature>
<dbReference type="InterPro" id="IPR036097">
    <property type="entry name" value="HisK_dim/P_sf"/>
</dbReference>
<dbReference type="SMART" id="SM00062">
    <property type="entry name" value="PBPb"/>
    <property type="match status" value="1"/>
</dbReference>
<feature type="domain" description="PAC" evidence="11">
    <location>
        <begin position="507"/>
        <end position="561"/>
    </location>
</feature>
<dbReference type="InterPro" id="IPR003594">
    <property type="entry name" value="HATPase_dom"/>
</dbReference>
<dbReference type="InterPro" id="IPR001638">
    <property type="entry name" value="Solute-binding_3/MltF_N"/>
</dbReference>
<dbReference type="SUPFAM" id="SSF47384">
    <property type="entry name" value="Homodimeric domain of signal transducing histidine kinase"/>
    <property type="match status" value="1"/>
</dbReference>
<reference evidence="12 13" key="1">
    <citation type="submission" date="2016-10" db="EMBL/GenBank/DDBJ databases">
        <authorList>
            <person name="de Groot N.N."/>
        </authorList>
    </citation>
    <scope>NUCLEOTIDE SEQUENCE [LARGE SCALE GENOMIC DNA]</scope>
    <source>
        <strain evidence="12 13">NLAE-zl-C57</strain>
    </source>
</reference>
<evidence type="ECO:0000256" key="8">
    <source>
        <dbReference type="SAM" id="Phobius"/>
    </source>
</evidence>
<dbReference type="EMBL" id="FNDO01000022">
    <property type="protein sequence ID" value="SDI01931.1"/>
    <property type="molecule type" value="Genomic_DNA"/>
</dbReference>
<dbReference type="PROSITE" id="PS50109">
    <property type="entry name" value="HIS_KIN"/>
    <property type="match status" value="1"/>
</dbReference>